<dbReference type="AlphaFoldDB" id="A0A4Y2CYJ1"/>
<gene>
    <name evidence="1" type="ORF">AVEN_100430_1</name>
</gene>
<comment type="caution">
    <text evidence="1">The sequence shown here is derived from an EMBL/GenBank/DDBJ whole genome shotgun (WGS) entry which is preliminary data.</text>
</comment>
<accession>A0A4Y2CYJ1</accession>
<proteinExistence type="predicted"/>
<sequence length="134" mass="15776">MRPSTKSKEIKKIHNIMISLDIKGAFDSMVWNRLLTIIHSMSYPRELFFIIKDHQKIIATRLSTRFQYSTLSLELICQFYTDLSLGVPHASSGICRRFSFLNQWPFLKASRGSMLRCTQAFRRLVFRKLSENLR</sequence>
<protein>
    <recommendedName>
        <fullName evidence="3">Reverse transcriptase domain-containing protein</fullName>
    </recommendedName>
</protein>
<dbReference type="Proteomes" id="UP000499080">
    <property type="component" value="Unassembled WGS sequence"/>
</dbReference>
<evidence type="ECO:0000313" key="1">
    <source>
        <dbReference type="EMBL" id="GBM09520.1"/>
    </source>
</evidence>
<keyword evidence="2" id="KW-1185">Reference proteome</keyword>
<evidence type="ECO:0008006" key="3">
    <source>
        <dbReference type="Google" id="ProtNLM"/>
    </source>
</evidence>
<reference evidence="1 2" key="1">
    <citation type="journal article" date="2019" name="Sci. Rep.">
        <title>Orb-weaving spider Araneus ventricosus genome elucidates the spidroin gene catalogue.</title>
        <authorList>
            <person name="Kono N."/>
            <person name="Nakamura H."/>
            <person name="Ohtoshi R."/>
            <person name="Moran D.A.P."/>
            <person name="Shinohara A."/>
            <person name="Yoshida Y."/>
            <person name="Fujiwara M."/>
            <person name="Mori M."/>
            <person name="Tomita M."/>
            <person name="Arakawa K."/>
        </authorList>
    </citation>
    <scope>NUCLEOTIDE SEQUENCE [LARGE SCALE GENOMIC DNA]</scope>
</reference>
<organism evidence="1 2">
    <name type="scientific">Araneus ventricosus</name>
    <name type="common">Orbweaver spider</name>
    <name type="synonym">Epeira ventricosa</name>
    <dbReference type="NCBI Taxonomy" id="182803"/>
    <lineage>
        <taxon>Eukaryota</taxon>
        <taxon>Metazoa</taxon>
        <taxon>Ecdysozoa</taxon>
        <taxon>Arthropoda</taxon>
        <taxon>Chelicerata</taxon>
        <taxon>Arachnida</taxon>
        <taxon>Araneae</taxon>
        <taxon>Araneomorphae</taxon>
        <taxon>Entelegynae</taxon>
        <taxon>Araneoidea</taxon>
        <taxon>Araneidae</taxon>
        <taxon>Araneus</taxon>
    </lineage>
</organism>
<dbReference type="EMBL" id="BGPR01000271">
    <property type="protein sequence ID" value="GBM09520.1"/>
    <property type="molecule type" value="Genomic_DNA"/>
</dbReference>
<name>A0A4Y2CYJ1_ARAVE</name>
<evidence type="ECO:0000313" key="2">
    <source>
        <dbReference type="Proteomes" id="UP000499080"/>
    </source>
</evidence>